<dbReference type="Proteomes" id="UP000007110">
    <property type="component" value="Unassembled WGS sequence"/>
</dbReference>
<feature type="region of interest" description="Disordered" evidence="2">
    <location>
        <begin position="1"/>
        <end position="46"/>
    </location>
</feature>
<dbReference type="GO" id="GO:0045145">
    <property type="term" value="F:single-stranded DNA 5'-3' DNA exonuclease activity"/>
    <property type="evidence" value="ECO:0007669"/>
    <property type="project" value="InterPro"/>
</dbReference>
<evidence type="ECO:0008006" key="5">
    <source>
        <dbReference type="Google" id="ProtNLM"/>
    </source>
</evidence>
<dbReference type="EnsemblMetazoa" id="XM_030991815">
    <property type="protein sequence ID" value="XP_030847675"/>
    <property type="gene ID" value="LOC763923"/>
</dbReference>
<name>A0A7M7P8J1_STRPU</name>
<dbReference type="CTD" id="64789"/>
<dbReference type="Pfam" id="PF09810">
    <property type="entry name" value="Exo5"/>
    <property type="match status" value="2"/>
</dbReference>
<feature type="region of interest" description="Disordered" evidence="2">
    <location>
        <begin position="69"/>
        <end position="95"/>
    </location>
</feature>
<dbReference type="AlphaFoldDB" id="A0A7M7P8J1"/>
<protein>
    <recommendedName>
        <fullName evidence="5">Exonuclease V</fullName>
    </recommendedName>
</protein>
<dbReference type="PANTHER" id="PTHR14464:SF4">
    <property type="entry name" value="EXONUCLEASE V"/>
    <property type="match status" value="1"/>
</dbReference>
<dbReference type="InterPro" id="IPR019190">
    <property type="entry name" value="EXOV"/>
</dbReference>
<dbReference type="InterPro" id="IPR011604">
    <property type="entry name" value="PDDEXK-like_dom_sf"/>
</dbReference>
<accession>A0A7M7P8J1</accession>
<dbReference type="GeneID" id="763923"/>
<dbReference type="OMA" id="EEMAWWK"/>
<organism evidence="3 4">
    <name type="scientific">Strongylocentrotus purpuratus</name>
    <name type="common">Purple sea urchin</name>
    <dbReference type="NCBI Taxonomy" id="7668"/>
    <lineage>
        <taxon>Eukaryota</taxon>
        <taxon>Metazoa</taxon>
        <taxon>Echinodermata</taxon>
        <taxon>Eleutherozoa</taxon>
        <taxon>Echinozoa</taxon>
        <taxon>Echinoidea</taxon>
        <taxon>Euechinoidea</taxon>
        <taxon>Echinacea</taxon>
        <taxon>Camarodonta</taxon>
        <taxon>Echinidea</taxon>
        <taxon>Strongylocentrotidae</taxon>
        <taxon>Strongylocentrotus</taxon>
    </lineage>
</organism>
<evidence type="ECO:0000313" key="3">
    <source>
        <dbReference type="EnsemblMetazoa" id="XP_030847675"/>
    </source>
</evidence>
<feature type="compositionally biased region" description="Polar residues" evidence="2">
    <location>
        <begin position="69"/>
        <end position="87"/>
    </location>
</feature>
<sequence length="501" mass="56413">MAEKTAKQAPVAIRLTSSRATASRCTENQKKERQSSGGDGEMCFGDEWLDDWEDEAILHQAMDDLDQSLKSNSTSVSDSAKSFSPESDTTEKNSGEVSTTICSCSCEISSVTDSVSATEELNEKGVEVSAGKEIAKEGDCKENICQYCQRTIAKRTVSDVATNSSPTKKAKLDLEEETKKFTMDPLRQFKGKYLWVSDLTAQAWCERQLLYDCTGIEGRPVEILETEAMKVGTEMHLKRELEVHTIKQIAVKTKEDKWAIKFLNILSAVNQLLQGGGGGGASRCVVREMPIFGKPFESGAFVVGKIDEIRYNSRDQLEVVEFKTRTKSRTVPSAAQRKTHKLQVMLYKQLFDEAVCGLLKKETILETIGLDPDASVNDEIAAHALMMDLTLPKFGDYLNAMLECFQFLSKIDSLAVEYSSQDDKEPFAVHEHDFDPVWLKDTLDHYNAFWVGEREVEGVDVEEVWKCKYCNYKEACDWRQKMHEKCLSRKSANKVQMKMTK</sequence>
<dbReference type="Gene3D" id="3.90.320.10">
    <property type="match status" value="1"/>
</dbReference>
<keyword evidence="4" id="KW-1185">Reference proteome</keyword>
<evidence type="ECO:0000256" key="2">
    <source>
        <dbReference type="SAM" id="MobiDB-lite"/>
    </source>
</evidence>
<evidence type="ECO:0000256" key="1">
    <source>
        <dbReference type="ARBA" id="ARBA00009797"/>
    </source>
</evidence>
<reference evidence="3" key="2">
    <citation type="submission" date="2021-01" db="UniProtKB">
        <authorList>
            <consortium name="EnsemblMetazoa"/>
        </authorList>
    </citation>
    <scope>IDENTIFICATION</scope>
</reference>
<reference evidence="4" key="1">
    <citation type="submission" date="2015-02" db="EMBL/GenBank/DDBJ databases">
        <title>Genome sequencing for Strongylocentrotus purpuratus.</title>
        <authorList>
            <person name="Murali S."/>
            <person name="Liu Y."/>
            <person name="Vee V."/>
            <person name="English A."/>
            <person name="Wang M."/>
            <person name="Skinner E."/>
            <person name="Han Y."/>
            <person name="Muzny D.M."/>
            <person name="Worley K.C."/>
            <person name="Gibbs R.A."/>
        </authorList>
    </citation>
    <scope>NUCLEOTIDE SEQUENCE</scope>
</reference>
<proteinExistence type="inferred from homology"/>
<comment type="similarity">
    <text evidence="1">Belongs to the EXO5 family.</text>
</comment>
<dbReference type="PANTHER" id="PTHR14464">
    <property type="entry name" value="EXONUCLEASE V"/>
    <property type="match status" value="1"/>
</dbReference>
<feature type="compositionally biased region" description="Polar residues" evidence="2">
    <location>
        <begin position="15"/>
        <end position="26"/>
    </location>
</feature>
<evidence type="ECO:0000313" key="4">
    <source>
        <dbReference type="Proteomes" id="UP000007110"/>
    </source>
</evidence>
<dbReference type="RefSeq" id="XP_030847675.1">
    <property type="nucleotide sequence ID" value="XM_030991815.1"/>
</dbReference>